<accession>A0AAX4K369</accession>
<dbReference type="AlphaFoldDB" id="A0AAX4K369"/>
<dbReference type="RefSeq" id="XP_066077968.1">
    <property type="nucleotide sequence ID" value="XM_066221871.1"/>
</dbReference>
<protein>
    <submittedName>
        <fullName evidence="1">Uncharacterized protein</fullName>
    </submittedName>
</protein>
<sequence length="69" mass="7695">MIYKLLKLDPSMEALYDKGGPIIGYERELAAWLAAAQWDLAGSLDTTEWQNVFLALKSPLVLVPHTAFC</sequence>
<dbReference type="EMBL" id="CP144105">
    <property type="protein sequence ID" value="WWC91205.1"/>
    <property type="molecule type" value="Genomic_DNA"/>
</dbReference>
<organism evidence="1 2">
    <name type="scientific">Kwoniella dendrophila CBS 6074</name>
    <dbReference type="NCBI Taxonomy" id="1295534"/>
    <lineage>
        <taxon>Eukaryota</taxon>
        <taxon>Fungi</taxon>
        <taxon>Dikarya</taxon>
        <taxon>Basidiomycota</taxon>
        <taxon>Agaricomycotina</taxon>
        <taxon>Tremellomycetes</taxon>
        <taxon>Tremellales</taxon>
        <taxon>Cryptococcaceae</taxon>
        <taxon>Kwoniella</taxon>
    </lineage>
</organism>
<gene>
    <name evidence="1" type="ORF">L201_006147</name>
</gene>
<evidence type="ECO:0000313" key="1">
    <source>
        <dbReference type="EMBL" id="WWC91205.1"/>
    </source>
</evidence>
<name>A0AAX4K369_9TREE</name>
<proteinExistence type="predicted"/>
<evidence type="ECO:0000313" key="2">
    <source>
        <dbReference type="Proteomes" id="UP001355207"/>
    </source>
</evidence>
<keyword evidence="2" id="KW-1185">Reference proteome</keyword>
<reference evidence="1 2" key="1">
    <citation type="submission" date="2024-01" db="EMBL/GenBank/DDBJ databases">
        <title>Comparative genomics of Cryptococcus and Kwoniella reveals pathogenesis evolution and contrasting modes of karyotype evolution via chromosome fusion or intercentromeric recombination.</title>
        <authorList>
            <person name="Coelho M.A."/>
            <person name="David-Palma M."/>
            <person name="Shea T."/>
            <person name="Bowers K."/>
            <person name="McGinley-Smith S."/>
            <person name="Mohammad A.W."/>
            <person name="Gnirke A."/>
            <person name="Yurkov A.M."/>
            <person name="Nowrousian M."/>
            <person name="Sun S."/>
            <person name="Cuomo C.A."/>
            <person name="Heitman J."/>
        </authorList>
    </citation>
    <scope>NUCLEOTIDE SEQUENCE [LARGE SCALE GENOMIC DNA]</scope>
    <source>
        <strain evidence="1 2">CBS 6074</strain>
    </source>
</reference>
<dbReference type="GeneID" id="91096817"/>
<dbReference type="Proteomes" id="UP001355207">
    <property type="component" value="Chromosome 8"/>
</dbReference>